<reference evidence="2" key="1">
    <citation type="submission" date="2013-06" db="EMBL/GenBank/DDBJ databases">
        <authorList>
            <person name="Zhao Q."/>
        </authorList>
    </citation>
    <scope>NUCLEOTIDE SEQUENCE</scope>
    <source>
        <strain evidence="2">cv. W1943</strain>
    </source>
</reference>
<dbReference type="Proteomes" id="UP000008022">
    <property type="component" value="Unassembled WGS sequence"/>
</dbReference>
<dbReference type="EnsemblPlants" id="ORUFI10G10770.1">
    <property type="protein sequence ID" value="ORUFI10G10770.1"/>
    <property type="gene ID" value="ORUFI10G10770"/>
</dbReference>
<reference evidence="1" key="2">
    <citation type="submission" date="2015-06" db="UniProtKB">
        <authorList>
            <consortium name="EnsemblPlants"/>
        </authorList>
    </citation>
    <scope>IDENTIFICATION</scope>
</reference>
<organism evidence="1 2">
    <name type="scientific">Oryza rufipogon</name>
    <name type="common">Brownbeard rice</name>
    <name type="synonym">Asian wild rice</name>
    <dbReference type="NCBI Taxonomy" id="4529"/>
    <lineage>
        <taxon>Eukaryota</taxon>
        <taxon>Viridiplantae</taxon>
        <taxon>Streptophyta</taxon>
        <taxon>Embryophyta</taxon>
        <taxon>Tracheophyta</taxon>
        <taxon>Spermatophyta</taxon>
        <taxon>Magnoliopsida</taxon>
        <taxon>Liliopsida</taxon>
        <taxon>Poales</taxon>
        <taxon>Poaceae</taxon>
        <taxon>BOP clade</taxon>
        <taxon>Oryzoideae</taxon>
        <taxon>Oryzeae</taxon>
        <taxon>Oryzinae</taxon>
        <taxon>Oryza</taxon>
    </lineage>
</organism>
<dbReference type="HOGENOM" id="CLU_2626278_0_0_1"/>
<protein>
    <submittedName>
        <fullName evidence="1">Uncharacterized protein</fullName>
    </submittedName>
</protein>
<evidence type="ECO:0000313" key="1">
    <source>
        <dbReference type="EnsemblPlants" id="ORUFI10G10770.1"/>
    </source>
</evidence>
<keyword evidence="2" id="KW-1185">Reference proteome</keyword>
<dbReference type="Gramene" id="ORUFI10G10770.1">
    <property type="protein sequence ID" value="ORUFI10G10770.1"/>
    <property type="gene ID" value="ORUFI10G10770"/>
</dbReference>
<evidence type="ECO:0000313" key="2">
    <source>
        <dbReference type="Proteomes" id="UP000008022"/>
    </source>
</evidence>
<proteinExistence type="predicted"/>
<sequence length="78" mass="8410">MLKLIPASPLRCGQLRAGRAVREGGRVQLPLRLLAGIRQHAQPHRAPLHQELCIRQGLRRSGTLPGEHTGTGADTGCC</sequence>
<name>A0A0E0QZ75_ORYRU</name>
<dbReference type="AlphaFoldDB" id="A0A0E0QZ75"/>
<accession>A0A0E0QZ75</accession>